<keyword evidence="2 6" id="KW-0732">Signal</keyword>
<evidence type="ECO:0000313" key="8">
    <source>
        <dbReference type="EMBL" id="TDP82495.1"/>
    </source>
</evidence>
<feature type="signal peptide" evidence="6">
    <location>
        <begin position="1"/>
        <end position="22"/>
    </location>
</feature>
<name>A0A4R6R9H2_9HYPH</name>
<dbReference type="PANTHER" id="PTHR34001:SF3">
    <property type="entry name" value="BLL7405 PROTEIN"/>
    <property type="match status" value="1"/>
</dbReference>
<dbReference type="GO" id="GO:0009279">
    <property type="term" value="C:cell outer membrane"/>
    <property type="evidence" value="ECO:0007669"/>
    <property type="project" value="UniProtKB-SubCell"/>
</dbReference>
<reference evidence="8 9" key="1">
    <citation type="submission" date="2019-03" db="EMBL/GenBank/DDBJ databases">
        <title>Genomic Encyclopedia of Type Strains, Phase IV (KMG-IV): sequencing the most valuable type-strain genomes for metagenomic binning, comparative biology and taxonomic classification.</title>
        <authorList>
            <person name="Goeker M."/>
        </authorList>
    </citation>
    <scope>NUCLEOTIDE SEQUENCE [LARGE SCALE GENOMIC DNA]</scope>
    <source>
        <strain evidence="8 9">DSM 102969</strain>
    </source>
</reference>
<keyword evidence="9" id="KW-1185">Reference proteome</keyword>
<organism evidence="8 9">
    <name type="scientific">Oharaeibacter diazotrophicus</name>
    <dbReference type="NCBI Taxonomy" id="1920512"/>
    <lineage>
        <taxon>Bacteria</taxon>
        <taxon>Pseudomonadati</taxon>
        <taxon>Pseudomonadota</taxon>
        <taxon>Alphaproteobacteria</taxon>
        <taxon>Hyphomicrobiales</taxon>
        <taxon>Pleomorphomonadaceae</taxon>
        <taxon>Oharaeibacter</taxon>
    </lineage>
</organism>
<proteinExistence type="inferred from homology"/>
<sequence>MTRVIAALLAGSTLALAAPAYAADLNEPIPAAPVAEAEPVATAFDWTGAYVGANVGYGWGEYDVRTAGGKSSKDASGFTGGLYAGYNYTVAPNVVVGAEIDAQLGPSESFNVNGTGVKTSTLYYGTARGRVGYAFDSFLVYGTAGLAYGAGEAKFNGGSDDNLHVGWTAGAGIEAALTQNITARAEYLYVDTSEETYHVNGQSAKADLDGSLVRFGLGYKF</sequence>
<dbReference type="SUPFAM" id="SSF56925">
    <property type="entry name" value="OMPA-like"/>
    <property type="match status" value="1"/>
</dbReference>
<evidence type="ECO:0000256" key="6">
    <source>
        <dbReference type="SAM" id="SignalP"/>
    </source>
</evidence>
<evidence type="ECO:0000256" key="5">
    <source>
        <dbReference type="ARBA" id="ARBA00038306"/>
    </source>
</evidence>
<dbReference type="InterPro" id="IPR027385">
    <property type="entry name" value="Beta-barrel_OMP"/>
</dbReference>
<dbReference type="Pfam" id="PF13505">
    <property type="entry name" value="OMP_b-brl"/>
    <property type="match status" value="1"/>
</dbReference>
<dbReference type="RefSeq" id="WP_165644433.1">
    <property type="nucleotide sequence ID" value="NZ_BSPM01000007.1"/>
</dbReference>
<gene>
    <name evidence="8" type="ORF">EDD54_3764</name>
</gene>
<evidence type="ECO:0000256" key="1">
    <source>
        <dbReference type="ARBA" id="ARBA00004442"/>
    </source>
</evidence>
<dbReference type="Gene3D" id="2.40.160.20">
    <property type="match status" value="1"/>
</dbReference>
<dbReference type="InterPro" id="IPR051692">
    <property type="entry name" value="OMP-like"/>
</dbReference>
<comment type="caution">
    <text evidence="8">The sequence shown here is derived from an EMBL/GenBank/DDBJ whole genome shotgun (WGS) entry which is preliminary data.</text>
</comment>
<keyword evidence="3" id="KW-0472">Membrane</keyword>
<evidence type="ECO:0000313" key="9">
    <source>
        <dbReference type="Proteomes" id="UP000294547"/>
    </source>
</evidence>
<protein>
    <submittedName>
        <fullName evidence="8">Outer membrane immunogenic protein</fullName>
    </submittedName>
</protein>
<comment type="similarity">
    <text evidence="5">Belongs to the Omp25/RopB family.</text>
</comment>
<dbReference type="EMBL" id="SNXY01000010">
    <property type="protein sequence ID" value="TDP82495.1"/>
    <property type="molecule type" value="Genomic_DNA"/>
</dbReference>
<dbReference type="AlphaFoldDB" id="A0A4R6R9H2"/>
<feature type="domain" description="Outer membrane protein beta-barrel" evidence="7">
    <location>
        <begin position="36"/>
        <end position="221"/>
    </location>
</feature>
<dbReference type="PANTHER" id="PTHR34001">
    <property type="entry name" value="BLL7405 PROTEIN"/>
    <property type="match status" value="1"/>
</dbReference>
<comment type="subcellular location">
    <subcellularLocation>
        <location evidence="1">Cell outer membrane</location>
    </subcellularLocation>
</comment>
<keyword evidence="4" id="KW-0998">Cell outer membrane</keyword>
<evidence type="ECO:0000256" key="4">
    <source>
        <dbReference type="ARBA" id="ARBA00023237"/>
    </source>
</evidence>
<accession>A0A4R6R9H2</accession>
<dbReference type="InterPro" id="IPR011250">
    <property type="entry name" value="OMP/PagP_B-barrel"/>
</dbReference>
<evidence type="ECO:0000256" key="2">
    <source>
        <dbReference type="ARBA" id="ARBA00022729"/>
    </source>
</evidence>
<dbReference type="Proteomes" id="UP000294547">
    <property type="component" value="Unassembled WGS sequence"/>
</dbReference>
<evidence type="ECO:0000256" key="3">
    <source>
        <dbReference type="ARBA" id="ARBA00023136"/>
    </source>
</evidence>
<feature type="chain" id="PRO_5020973096" evidence="6">
    <location>
        <begin position="23"/>
        <end position="221"/>
    </location>
</feature>
<evidence type="ECO:0000259" key="7">
    <source>
        <dbReference type="Pfam" id="PF13505"/>
    </source>
</evidence>